<proteinExistence type="predicted"/>
<dbReference type="AlphaFoldDB" id="A0A091QTM0"/>
<dbReference type="Pfam" id="PF00168">
    <property type="entry name" value="C2"/>
    <property type="match status" value="1"/>
</dbReference>
<dbReference type="PANTHER" id="PTHR46291">
    <property type="entry name" value="C2 DOMAIN-CONTAINING PROTEIN"/>
    <property type="match status" value="1"/>
</dbReference>
<evidence type="ECO:0000313" key="4">
    <source>
        <dbReference type="Proteomes" id="UP000053369"/>
    </source>
</evidence>
<dbReference type="EMBL" id="KK802757">
    <property type="protein sequence ID" value="KFQ29931.1"/>
    <property type="molecule type" value="Genomic_DNA"/>
</dbReference>
<dbReference type="SMART" id="SM00239">
    <property type="entry name" value="C2"/>
    <property type="match status" value="1"/>
</dbReference>
<dbReference type="InterPro" id="IPR000008">
    <property type="entry name" value="C2_dom"/>
</dbReference>
<dbReference type="Proteomes" id="UP000053369">
    <property type="component" value="Unassembled WGS sequence"/>
</dbReference>
<evidence type="ECO:0000313" key="3">
    <source>
        <dbReference type="EMBL" id="KFQ29931.1"/>
    </source>
</evidence>
<dbReference type="InterPro" id="IPR043549">
    <property type="entry name" value="C2C4C/C2C4D"/>
</dbReference>
<gene>
    <name evidence="3" type="ORF">N332_06882</name>
</gene>
<protein>
    <submittedName>
        <fullName evidence="3">C2 calcium-dependent domain-containing protein 4C</fullName>
    </submittedName>
</protein>
<organism evidence="3 4">
    <name type="scientific">Mesitornis unicolor</name>
    <name type="common">brown roatelo</name>
    <dbReference type="NCBI Taxonomy" id="54374"/>
    <lineage>
        <taxon>Eukaryota</taxon>
        <taxon>Metazoa</taxon>
        <taxon>Chordata</taxon>
        <taxon>Craniata</taxon>
        <taxon>Vertebrata</taxon>
        <taxon>Euteleostomi</taxon>
        <taxon>Archelosauria</taxon>
        <taxon>Archosauria</taxon>
        <taxon>Dinosauria</taxon>
        <taxon>Saurischia</taxon>
        <taxon>Theropoda</taxon>
        <taxon>Coelurosauria</taxon>
        <taxon>Aves</taxon>
        <taxon>Neognathae</taxon>
        <taxon>Neoaves</taxon>
        <taxon>Columbimorphae</taxon>
        <taxon>Mesitornithiformes</taxon>
        <taxon>Mesitornithidae</taxon>
        <taxon>Mesitornis</taxon>
    </lineage>
</organism>
<feature type="non-terminal residue" evidence="3">
    <location>
        <position position="450"/>
    </location>
</feature>
<feature type="domain" description="C2" evidence="2">
    <location>
        <begin position="335"/>
        <end position="450"/>
    </location>
</feature>
<dbReference type="PROSITE" id="PS50004">
    <property type="entry name" value="C2"/>
    <property type="match status" value="1"/>
</dbReference>
<evidence type="ECO:0000259" key="2">
    <source>
        <dbReference type="PROSITE" id="PS50004"/>
    </source>
</evidence>
<dbReference type="SUPFAM" id="SSF49562">
    <property type="entry name" value="C2 domain (Calcium/lipid-binding domain, CaLB)"/>
    <property type="match status" value="1"/>
</dbReference>
<feature type="compositionally biased region" description="Polar residues" evidence="1">
    <location>
        <begin position="271"/>
        <end position="294"/>
    </location>
</feature>
<keyword evidence="4" id="KW-1185">Reference proteome</keyword>
<dbReference type="PANTHER" id="PTHR46291:SF8">
    <property type="entry name" value="C2 DOMAIN-CONTAINING PROTEIN"/>
    <property type="match status" value="1"/>
</dbReference>
<evidence type="ECO:0000256" key="1">
    <source>
        <dbReference type="SAM" id="MobiDB-lite"/>
    </source>
</evidence>
<reference evidence="3 4" key="1">
    <citation type="submission" date="2014-04" db="EMBL/GenBank/DDBJ databases">
        <title>Genome evolution of avian class.</title>
        <authorList>
            <person name="Zhang G."/>
            <person name="Li C."/>
        </authorList>
    </citation>
    <scope>NUCLEOTIDE SEQUENCE [LARGE SCALE GENOMIC DNA]</scope>
    <source>
        <strain evidence="3">BGI_N332</strain>
    </source>
</reference>
<sequence>ICTSNFSLLRICSPATVMWFLEKIRASHGNGNLPSSSCLGLPPGQYLPEKARLGAAAFPNVLTPDRIPEFCIPPRLTSSGPLKSTDSCQDYSSEDTDLHFSDYSPSSSLPHLIQVESAEEIPALEEESTNSDPQSQAALSLPHFPRASTSYGFCTLLESPHTRRKESIFHSNAHGALPSLVLSRTRANTFSGKGSTSNPIAISFASVRLPPKHLSLCRQGACDSDTASSSDSSPFSSPLLSRSPPRSCSLIKTQSQEGLLCRALKAKNKSSMARNHSLSTEESSSTDNSPSANRRASEGLLAMQTLSMSCSPIFPLDLTRSRERLVGESTVVMGKGGLLRLSAQYCSENERLRIRLISAEGLYDDSVEPKNINCCITFSLVPGKTQKQRSTVIKRSRNPIFNEDFFFDGIAEEELYSFSVRMKAMNKGCSMKRDYILGERELSLISMLSM</sequence>
<accession>A0A091QTM0</accession>
<dbReference type="Gene3D" id="2.60.40.150">
    <property type="entry name" value="C2 domain"/>
    <property type="match status" value="1"/>
</dbReference>
<feature type="region of interest" description="Disordered" evidence="1">
    <location>
        <begin position="271"/>
        <end position="295"/>
    </location>
</feature>
<feature type="region of interest" description="Disordered" evidence="1">
    <location>
        <begin position="225"/>
        <end position="247"/>
    </location>
</feature>
<dbReference type="InterPro" id="IPR035892">
    <property type="entry name" value="C2_domain_sf"/>
</dbReference>
<feature type="non-terminal residue" evidence="3">
    <location>
        <position position="1"/>
    </location>
</feature>
<name>A0A091QTM0_9AVES</name>